<gene>
    <name evidence="1" type="ORF">PR048_007067</name>
</gene>
<proteinExistence type="predicted"/>
<accession>A0ABQ9IDX4</accession>
<evidence type="ECO:0000313" key="2">
    <source>
        <dbReference type="Proteomes" id="UP001159363"/>
    </source>
</evidence>
<name>A0ABQ9IDX4_9NEOP</name>
<organism evidence="1 2">
    <name type="scientific">Dryococelus australis</name>
    <dbReference type="NCBI Taxonomy" id="614101"/>
    <lineage>
        <taxon>Eukaryota</taxon>
        <taxon>Metazoa</taxon>
        <taxon>Ecdysozoa</taxon>
        <taxon>Arthropoda</taxon>
        <taxon>Hexapoda</taxon>
        <taxon>Insecta</taxon>
        <taxon>Pterygota</taxon>
        <taxon>Neoptera</taxon>
        <taxon>Polyneoptera</taxon>
        <taxon>Phasmatodea</taxon>
        <taxon>Verophasmatodea</taxon>
        <taxon>Anareolatae</taxon>
        <taxon>Phasmatidae</taxon>
        <taxon>Eurycanthinae</taxon>
        <taxon>Dryococelus</taxon>
    </lineage>
</organism>
<comment type="caution">
    <text evidence="1">The sequence shown here is derived from an EMBL/GenBank/DDBJ whole genome shotgun (WGS) entry which is preliminary data.</text>
</comment>
<sequence length="222" mass="24139">MLHQAVKVVYTRVGCIPEARATVAERLDCSPLTKVNRVQAPGRVTGFSQVGIVPDDSGGRRVFGFSRGFPLFPRPFSPVLLHTHINCTQHSSNITTVVIGRWLAVLTFEQGITCAEERYLAPRESNKRSGRPRFSGRCCVETESLPCRRMIHGAAGAEVAGGQSTAIVLTLGYTSVAEATGMRANVGWAGPATKILQRFRLHDMPRTMDVSTDLDCADQLLG</sequence>
<keyword evidence="2" id="KW-1185">Reference proteome</keyword>
<evidence type="ECO:0000313" key="1">
    <source>
        <dbReference type="EMBL" id="KAJ8894415.1"/>
    </source>
</evidence>
<dbReference type="Proteomes" id="UP001159363">
    <property type="component" value="Chromosome 2"/>
</dbReference>
<dbReference type="EMBL" id="JARBHB010000002">
    <property type="protein sequence ID" value="KAJ8894415.1"/>
    <property type="molecule type" value="Genomic_DNA"/>
</dbReference>
<reference evidence="1 2" key="1">
    <citation type="submission" date="2023-02" db="EMBL/GenBank/DDBJ databases">
        <title>LHISI_Scaffold_Assembly.</title>
        <authorList>
            <person name="Stuart O.P."/>
            <person name="Cleave R."/>
            <person name="Magrath M.J.L."/>
            <person name="Mikheyev A.S."/>
        </authorList>
    </citation>
    <scope>NUCLEOTIDE SEQUENCE [LARGE SCALE GENOMIC DNA]</scope>
    <source>
        <strain evidence="1">Daus_M_001</strain>
        <tissue evidence="1">Leg muscle</tissue>
    </source>
</reference>
<protein>
    <submittedName>
        <fullName evidence="1">Uncharacterized protein</fullName>
    </submittedName>
</protein>